<evidence type="ECO:0008006" key="3">
    <source>
        <dbReference type="Google" id="ProtNLM"/>
    </source>
</evidence>
<organism evidence="1 2">
    <name type="scientific">Popillia japonica</name>
    <name type="common">Japanese beetle</name>
    <dbReference type="NCBI Taxonomy" id="7064"/>
    <lineage>
        <taxon>Eukaryota</taxon>
        <taxon>Metazoa</taxon>
        <taxon>Ecdysozoa</taxon>
        <taxon>Arthropoda</taxon>
        <taxon>Hexapoda</taxon>
        <taxon>Insecta</taxon>
        <taxon>Pterygota</taxon>
        <taxon>Neoptera</taxon>
        <taxon>Endopterygota</taxon>
        <taxon>Coleoptera</taxon>
        <taxon>Polyphaga</taxon>
        <taxon>Scarabaeiformia</taxon>
        <taxon>Scarabaeidae</taxon>
        <taxon>Rutelinae</taxon>
        <taxon>Popillia</taxon>
    </lineage>
</organism>
<dbReference type="SUPFAM" id="SSF56672">
    <property type="entry name" value="DNA/RNA polymerases"/>
    <property type="match status" value="1"/>
</dbReference>
<dbReference type="InterPro" id="IPR036397">
    <property type="entry name" value="RNaseH_sf"/>
</dbReference>
<dbReference type="PANTHER" id="PTHR11439:SF483">
    <property type="entry name" value="PEPTIDE SYNTHASE GLIP-LIKE, PUTATIVE (AFU_ORTHOLOGUE AFUA_3G12920)-RELATED"/>
    <property type="match status" value="1"/>
</dbReference>
<dbReference type="CDD" id="cd09272">
    <property type="entry name" value="RNase_HI_RT_Ty1"/>
    <property type="match status" value="1"/>
</dbReference>
<keyword evidence="2" id="KW-1185">Reference proteome</keyword>
<evidence type="ECO:0000313" key="1">
    <source>
        <dbReference type="EMBL" id="KAK9695095.1"/>
    </source>
</evidence>
<comment type="caution">
    <text evidence="1">The sequence shown here is derived from an EMBL/GenBank/DDBJ whole genome shotgun (WGS) entry which is preliminary data.</text>
</comment>
<dbReference type="AlphaFoldDB" id="A0AAW1IXX3"/>
<dbReference type="GO" id="GO:0003676">
    <property type="term" value="F:nucleic acid binding"/>
    <property type="evidence" value="ECO:0007669"/>
    <property type="project" value="InterPro"/>
</dbReference>
<dbReference type="Proteomes" id="UP001458880">
    <property type="component" value="Unassembled WGS sequence"/>
</dbReference>
<sequence>MKDMGEARFCLGMQITRDRKAGKLWLDQELYTREILQRFGMENSEDTEEKNETTPYQEAIGSLMFLGQLTRPDINLPDLTLALLYRRCQGLTTTIVNLTGKQSSGHSNSEIVGYCDADWAGDVTERRSVTGYVYVAQGGAISWCTKRQQTVALSTTEAEYMSLTTAAQEGLWLKRLQKELFPDVEDHYKIYCDNQSAINLASNNVFNPRTKHIDVRHHFIKELVNSNKIMLKYVKTDEMVADFLTKAVFTKKHVFCSKAVGIDVTNMCKFSFSESVVKEN</sequence>
<dbReference type="PANTHER" id="PTHR11439">
    <property type="entry name" value="GAG-POL-RELATED RETROTRANSPOSON"/>
    <property type="match status" value="1"/>
</dbReference>
<reference evidence="1 2" key="1">
    <citation type="journal article" date="2024" name="BMC Genomics">
        <title>De novo assembly and annotation of Popillia japonica's genome with initial clues to its potential as an invasive pest.</title>
        <authorList>
            <person name="Cucini C."/>
            <person name="Boschi S."/>
            <person name="Funari R."/>
            <person name="Cardaioli E."/>
            <person name="Iannotti N."/>
            <person name="Marturano G."/>
            <person name="Paoli F."/>
            <person name="Bruttini M."/>
            <person name="Carapelli A."/>
            <person name="Frati F."/>
            <person name="Nardi F."/>
        </authorList>
    </citation>
    <scope>NUCLEOTIDE SEQUENCE [LARGE SCALE GENOMIC DNA]</scope>
    <source>
        <strain evidence="1">DMR45628</strain>
    </source>
</reference>
<dbReference type="GO" id="GO:0071897">
    <property type="term" value="P:DNA biosynthetic process"/>
    <property type="evidence" value="ECO:0007669"/>
    <property type="project" value="UniProtKB-ARBA"/>
</dbReference>
<protein>
    <recommendedName>
        <fullName evidence="3">Polyprotein</fullName>
    </recommendedName>
</protein>
<gene>
    <name evidence="1" type="ORF">QE152_g33107</name>
</gene>
<accession>A0AAW1IXX3</accession>
<dbReference type="EMBL" id="JASPKY010000492">
    <property type="protein sequence ID" value="KAK9695095.1"/>
    <property type="molecule type" value="Genomic_DNA"/>
</dbReference>
<proteinExistence type="predicted"/>
<evidence type="ECO:0000313" key="2">
    <source>
        <dbReference type="Proteomes" id="UP001458880"/>
    </source>
</evidence>
<dbReference type="InterPro" id="IPR043502">
    <property type="entry name" value="DNA/RNA_pol_sf"/>
</dbReference>
<dbReference type="Gene3D" id="3.30.420.10">
    <property type="entry name" value="Ribonuclease H-like superfamily/Ribonuclease H"/>
    <property type="match status" value="1"/>
</dbReference>
<name>A0AAW1IXX3_POPJA</name>